<dbReference type="InterPro" id="IPR003772">
    <property type="entry name" value="YceD"/>
</dbReference>
<dbReference type="eggNOG" id="COG1399">
    <property type="taxonomic scope" value="Bacteria"/>
</dbReference>
<name>A0A060QK65_9PROT</name>
<dbReference type="AlphaFoldDB" id="A0A060QK65"/>
<proteinExistence type="predicted"/>
<organism evidence="2 3">
    <name type="scientific">Asaia bogorensis</name>
    <dbReference type="NCBI Taxonomy" id="91915"/>
    <lineage>
        <taxon>Bacteria</taxon>
        <taxon>Pseudomonadati</taxon>
        <taxon>Pseudomonadota</taxon>
        <taxon>Alphaproteobacteria</taxon>
        <taxon>Acetobacterales</taxon>
        <taxon>Acetobacteraceae</taxon>
        <taxon>Asaia</taxon>
    </lineage>
</organism>
<comment type="caution">
    <text evidence="2">The sequence shown here is derived from an EMBL/GenBank/DDBJ whole genome shotgun (WGS) entry which is preliminary data.</text>
</comment>
<evidence type="ECO:0008006" key="4">
    <source>
        <dbReference type="Google" id="ProtNLM"/>
    </source>
</evidence>
<protein>
    <recommendedName>
        <fullName evidence="4">DUF177 domain-containing protein</fullName>
    </recommendedName>
</protein>
<sequence length="205" mass="22144">MTDSNDPKFSRAESVAAVTAPPEFSRRLVINRIGHDGMAETIKANEAECRKLAGRLDIPAIHALNCRFRIIPEPGDHFVLEGVLTAHVTLECVITGETFEDALNESFAVRMVPARRFSEDSASDLEAIDEIPYEGNALDLGEVASEQLALMLPSYPRKPGAALENAVDEAPRETAEEATEEEGGRPNPFGALAGLSLSKKKADLS</sequence>
<accession>A0A060QK65</accession>
<evidence type="ECO:0000313" key="2">
    <source>
        <dbReference type="EMBL" id="CDG39262.1"/>
    </source>
</evidence>
<feature type="region of interest" description="Disordered" evidence="1">
    <location>
        <begin position="161"/>
        <end position="205"/>
    </location>
</feature>
<dbReference type="Proteomes" id="UP000027583">
    <property type="component" value="Unassembled WGS sequence"/>
</dbReference>
<evidence type="ECO:0000256" key="1">
    <source>
        <dbReference type="SAM" id="MobiDB-lite"/>
    </source>
</evidence>
<gene>
    <name evidence="2" type="ORF">ASAP_1217</name>
</gene>
<dbReference type="Pfam" id="PF02620">
    <property type="entry name" value="YceD"/>
    <property type="match status" value="1"/>
</dbReference>
<dbReference type="EMBL" id="CBLX010000009">
    <property type="protein sequence ID" value="CDG39262.1"/>
    <property type="molecule type" value="Genomic_DNA"/>
</dbReference>
<reference evidence="2 3" key="1">
    <citation type="journal article" date="2014" name="Genome Biol. Evol.">
        <title>Acetic acid bacteria genomes reveal functional traits for adaptation to life in insect guts.</title>
        <authorList>
            <person name="Chouaia B."/>
            <person name="Gaiarsa S."/>
            <person name="Crotti E."/>
            <person name="Comandatore F."/>
            <person name="Degli Esposti M."/>
            <person name="Ricci I."/>
            <person name="Alma A."/>
            <person name="Favia G."/>
            <person name="Bandi C."/>
            <person name="Daffonchio D."/>
        </authorList>
    </citation>
    <scope>NUCLEOTIDE SEQUENCE [LARGE SCALE GENOMIC DNA]</scope>
    <source>
        <strain evidence="2 3">SF2.1</strain>
    </source>
</reference>
<evidence type="ECO:0000313" key="3">
    <source>
        <dbReference type="Proteomes" id="UP000027583"/>
    </source>
</evidence>
<reference evidence="2 3" key="2">
    <citation type="journal article" date="2014" name="PLoS ONE">
        <title>Evolution of mitochondria reconstructed from the energy metabolism of living bacteria.</title>
        <authorList>
            <person name="Degli Esposti M."/>
            <person name="Chouaia B."/>
            <person name="Comandatore F."/>
            <person name="Crotti E."/>
            <person name="Sassera D."/>
            <person name="Lievens P.M."/>
            <person name="Daffonchio D."/>
            <person name="Bandi C."/>
        </authorList>
    </citation>
    <scope>NUCLEOTIDE SEQUENCE [LARGE SCALE GENOMIC DNA]</scope>
    <source>
        <strain evidence="2 3">SF2.1</strain>
    </source>
</reference>
<dbReference type="RefSeq" id="WP_081866767.1">
    <property type="nucleotide sequence ID" value="NZ_CBLX010000009.1"/>
</dbReference>